<reference evidence="3 4" key="2">
    <citation type="submission" date="2018-11" db="EMBL/GenBank/DDBJ databases">
        <title>Genomic Encyclopedia of Type Strains, Phase IV (KMG-IV): sequencing the most valuable type-strain genomes for metagenomic binning, comparative biology and taxonomic classification.</title>
        <authorList>
            <person name="Goeker M."/>
        </authorList>
    </citation>
    <scope>NUCLEOTIDE SEQUENCE [LARGE SCALE GENOMIC DNA]</scope>
    <source>
        <strain evidence="3 4">DSM 25797</strain>
    </source>
</reference>
<dbReference type="Gene3D" id="3.30.70.1290">
    <property type="entry name" value="Transposase IS200-like"/>
    <property type="match status" value="1"/>
</dbReference>
<dbReference type="GO" id="GO:0006313">
    <property type="term" value="P:DNA transposition"/>
    <property type="evidence" value="ECO:0007669"/>
    <property type="project" value="InterPro"/>
</dbReference>
<protein>
    <submittedName>
        <fullName evidence="2 3">Transposase</fullName>
    </submittedName>
</protein>
<evidence type="ECO:0000313" key="5">
    <source>
        <dbReference type="Proteomes" id="UP000502287"/>
    </source>
</evidence>
<dbReference type="PANTHER" id="PTHR33360">
    <property type="entry name" value="TRANSPOSASE FOR INSERTION SEQUENCE ELEMENT IS200"/>
    <property type="match status" value="1"/>
</dbReference>
<reference evidence="2 5" key="1">
    <citation type="submission" date="2016-03" db="EMBL/GenBank/DDBJ databases">
        <authorList>
            <person name="Hansen M.J."/>
            <person name="Bojesen A.M."/>
            <person name="Planet P."/>
        </authorList>
    </citation>
    <scope>NUCLEOTIDE SEQUENCE [LARGE SCALE GENOMIC DNA]</scope>
    <source>
        <strain evidence="2 5">HPA 21</strain>
    </source>
</reference>
<dbReference type="SMART" id="SM01321">
    <property type="entry name" value="Y1_Tnp"/>
    <property type="match status" value="1"/>
</dbReference>
<dbReference type="Proteomes" id="UP000502287">
    <property type="component" value="Chromosome"/>
</dbReference>
<dbReference type="PANTHER" id="PTHR33360:SF2">
    <property type="entry name" value="TRANSPOSASE FOR INSERTION SEQUENCE ELEMENT IS200"/>
    <property type="match status" value="1"/>
</dbReference>
<dbReference type="GO" id="GO:0004803">
    <property type="term" value="F:transposase activity"/>
    <property type="evidence" value="ECO:0007669"/>
    <property type="project" value="InterPro"/>
</dbReference>
<proteinExistence type="predicted"/>
<evidence type="ECO:0000313" key="4">
    <source>
        <dbReference type="Proteomes" id="UP000276901"/>
    </source>
</evidence>
<dbReference type="KEGG" id="fcl:A4G17_00880"/>
<dbReference type="SUPFAM" id="SSF143422">
    <property type="entry name" value="Transposase IS200-like"/>
    <property type="match status" value="1"/>
</dbReference>
<evidence type="ECO:0000259" key="1">
    <source>
        <dbReference type="SMART" id="SM01321"/>
    </source>
</evidence>
<sequence>MSYTRLLYHVIFRTKHGVPAITEKYETDLYRCIWKFTQEHNCILHRVNGMPDHIHLFVDIHQSIAVAEFVRKLKKTTHLFLENNSDKFPQFNMWSVGYCALTYSEHEKEKIINYIKNQKEHHKNMNFSEEIKQLFIENHIQINETFFDRNL</sequence>
<gene>
    <name evidence="2" type="ORF">A4G17_00880</name>
    <name evidence="3" type="ORF">EDC49_1147</name>
</gene>
<feature type="domain" description="Transposase IS200-like" evidence="1">
    <location>
        <begin position="3"/>
        <end position="118"/>
    </location>
</feature>
<organism evidence="2 5">
    <name type="scientific">Frederiksenia canicola</name>
    <dbReference type="NCBI Taxonomy" id="123824"/>
    <lineage>
        <taxon>Bacteria</taxon>
        <taxon>Pseudomonadati</taxon>
        <taxon>Pseudomonadota</taxon>
        <taxon>Gammaproteobacteria</taxon>
        <taxon>Pasteurellales</taxon>
        <taxon>Pasteurellaceae</taxon>
        <taxon>Frederiksenia</taxon>
    </lineage>
</organism>
<dbReference type="InterPro" id="IPR036515">
    <property type="entry name" value="Transposase_17_sf"/>
</dbReference>
<dbReference type="NCBIfam" id="NF033573">
    <property type="entry name" value="transpos_IS200"/>
    <property type="match status" value="1"/>
</dbReference>
<dbReference type="EMBL" id="CP015029">
    <property type="protein sequence ID" value="QIM64104.1"/>
    <property type="molecule type" value="Genomic_DNA"/>
</dbReference>
<dbReference type="InterPro" id="IPR002686">
    <property type="entry name" value="Transposase_17"/>
</dbReference>
<dbReference type="GO" id="GO:0003677">
    <property type="term" value="F:DNA binding"/>
    <property type="evidence" value="ECO:0007669"/>
    <property type="project" value="InterPro"/>
</dbReference>
<evidence type="ECO:0000313" key="2">
    <source>
        <dbReference type="EMBL" id="QIM64104.1"/>
    </source>
</evidence>
<dbReference type="Pfam" id="PF01797">
    <property type="entry name" value="Y1_Tnp"/>
    <property type="match status" value="1"/>
</dbReference>
<name>A0AAE6X575_9PAST</name>
<dbReference type="Proteomes" id="UP000276901">
    <property type="component" value="Unassembled WGS sequence"/>
</dbReference>
<accession>A0AAE6X575</accession>
<dbReference type="EMBL" id="RKQT01000002">
    <property type="protein sequence ID" value="RPE93635.1"/>
    <property type="molecule type" value="Genomic_DNA"/>
</dbReference>
<dbReference type="RefSeq" id="WP_123956792.1">
    <property type="nucleotide sequence ID" value="NZ_CP015029.1"/>
</dbReference>
<dbReference type="AlphaFoldDB" id="A0AAE6X575"/>
<keyword evidence="4" id="KW-1185">Reference proteome</keyword>
<evidence type="ECO:0000313" key="3">
    <source>
        <dbReference type="EMBL" id="RPE93635.1"/>
    </source>
</evidence>